<feature type="compositionally biased region" description="Low complexity" evidence="5">
    <location>
        <begin position="699"/>
        <end position="708"/>
    </location>
</feature>
<evidence type="ECO:0000256" key="1">
    <source>
        <dbReference type="ARBA" id="ARBA00022723"/>
    </source>
</evidence>
<dbReference type="AlphaFoldDB" id="A0AB34FS59"/>
<reference evidence="7" key="1">
    <citation type="submission" date="2023-01" db="EMBL/GenBank/DDBJ databases">
        <title>The growth and conidiation of Purpureocillium lavendulum are regulated by nitrogen source and histone H3K14 acetylation.</title>
        <authorList>
            <person name="Tang P."/>
            <person name="Han J."/>
            <person name="Zhang C."/>
            <person name="Tang P."/>
            <person name="Qi F."/>
            <person name="Zhang K."/>
            <person name="Liang L."/>
        </authorList>
    </citation>
    <scope>NUCLEOTIDE SEQUENCE</scope>
    <source>
        <strain evidence="7">YMF1.00683</strain>
    </source>
</reference>
<feature type="region of interest" description="Disordered" evidence="5">
    <location>
        <begin position="650"/>
        <end position="674"/>
    </location>
</feature>
<keyword evidence="1" id="KW-0479">Metal-binding</keyword>
<keyword evidence="8" id="KW-1185">Reference proteome</keyword>
<dbReference type="EMBL" id="JAQHRD010000004">
    <property type="protein sequence ID" value="KAJ6441516.1"/>
    <property type="molecule type" value="Genomic_DNA"/>
</dbReference>
<evidence type="ECO:0000256" key="3">
    <source>
        <dbReference type="ARBA" id="ARBA00022833"/>
    </source>
</evidence>
<organism evidence="7 8">
    <name type="scientific">Purpureocillium lavendulum</name>
    <dbReference type="NCBI Taxonomy" id="1247861"/>
    <lineage>
        <taxon>Eukaryota</taxon>
        <taxon>Fungi</taxon>
        <taxon>Dikarya</taxon>
        <taxon>Ascomycota</taxon>
        <taxon>Pezizomycotina</taxon>
        <taxon>Sordariomycetes</taxon>
        <taxon>Hypocreomycetidae</taxon>
        <taxon>Hypocreales</taxon>
        <taxon>Ophiocordycipitaceae</taxon>
        <taxon>Purpureocillium</taxon>
    </lineage>
</organism>
<accession>A0AB34FS59</accession>
<protein>
    <submittedName>
        <fullName evidence="7">MYND finger family protein</fullName>
    </submittedName>
</protein>
<feature type="compositionally biased region" description="Basic residues" evidence="5">
    <location>
        <begin position="741"/>
        <end position="757"/>
    </location>
</feature>
<gene>
    <name evidence="7" type="ORF">O9K51_05067</name>
</gene>
<dbReference type="Pfam" id="PF01753">
    <property type="entry name" value="zf-MYND"/>
    <property type="match status" value="1"/>
</dbReference>
<evidence type="ECO:0000313" key="8">
    <source>
        <dbReference type="Proteomes" id="UP001163105"/>
    </source>
</evidence>
<sequence>MADSSPLPITQPTCAARDGDGPCHGVPHIPCPKCLVVAYCDPACRKKHWAVHKLECCADFPGKHKPAIDEAVDGKSTFWAREPATDVINIEKNEGIGYDDNIRLLLTGFTAFRHLIYSIAKLPKEASPKLSIFLNECSTLHGMRAFIALHVLTSSKSDPVLNAEAVIHMWYSSRVPKAIWDHIHRIAGGSVMTVLVDIAKYDRARQAGQDGDSNVCRSRWSRGGFSLDTELTRGQWQELWKRINNPGTLNMTKMTAHRFLDVRKHSAPAACSRARMTKARLMGVQKWEYDGMLLPFGHPRDDFDTPNPLFMQESSELPPGATQEPIGEWPMELLDYEDCPAPNDVYGKAFYYLRDLLVQFQRRLATLEVHVQLTSTQANEFVQWDDDAMVDLPFDRVYGGELWDQHPLLTLVAFSRALSHRDENPCATLVVHTVTPVLHNLPIIAKDVVQESALLRQPMGTVLDEYAPPQPRTATEANDGMIRRQYGIVLWRNWDRFAAKYFASAETFSFLSLMPLDKPVKMHQSVFQTGFLGMTVRDKHMVATRWPLRLVHSRNDKPSLRDFNRYMGWATQIPLRHIEWMFSGEDPRDCEWELWMALAQQRTKEVYLKQLARIVNGEPVSKVEDEVTVSRVEGDMEKMLLETVQVNAQAAGSDAGSSDTTEIAFTDDYSSGDDEELAAIESAAGVDALEGVAEGNVDGTAGNTAAAERAAEHDEAHAAGTAGNTADVDETVEHDEDKPKKSGKKKSKKSKGKGRKK</sequence>
<dbReference type="InterPro" id="IPR027974">
    <property type="entry name" value="DUF4470"/>
</dbReference>
<dbReference type="SUPFAM" id="SSF144232">
    <property type="entry name" value="HIT/MYND zinc finger-like"/>
    <property type="match status" value="1"/>
</dbReference>
<evidence type="ECO:0000256" key="5">
    <source>
        <dbReference type="SAM" id="MobiDB-lite"/>
    </source>
</evidence>
<evidence type="ECO:0000256" key="2">
    <source>
        <dbReference type="ARBA" id="ARBA00022771"/>
    </source>
</evidence>
<name>A0AB34FS59_9HYPO</name>
<feature type="domain" description="MYND-type" evidence="6">
    <location>
        <begin position="11"/>
        <end position="56"/>
    </location>
</feature>
<dbReference type="Pfam" id="PF14737">
    <property type="entry name" value="DUF4470"/>
    <property type="match status" value="1"/>
</dbReference>
<dbReference type="GO" id="GO:0008270">
    <property type="term" value="F:zinc ion binding"/>
    <property type="evidence" value="ECO:0007669"/>
    <property type="project" value="UniProtKB-KW"/>
</dbReference>
<evidence type="ECO:0000313" key="7">
    <source>
        <dbReference type="EMBL" id="KAJ6441516.1"/>
    </source>
</evidence>
<evidence type="ECO:0000256" key="4">
    <source>
        <dbReference type="PROSITE-ProRule" id="PRU00134"/>
    </source>
</evidence>
<dbReference type="Proteomes" id="UP001163105">
    <property type="component" value="Unassembled WGS sequence"/>
</dbReference>
<dbReference type="PROSITE" id="PS50865">
    <property type="entry name" value="ZF_MYND_2"/>
    <property type="match status" value="1"/>
</dbReference>
<dbReference type="InterPro" id="IPR002893">
    <property type="entry name" value="Znf_MYND"/>
</dbReference>
<evidence type="ECO:0000259" key="6">
    <source>
        <dbReference type="PROSITE" id="PS50865"/>
    </source>
</evidence>
<keyword evidence="2 4" id="KW-0863">Zinc-finger</keyword>
<feature type="compositionally biased region" description="Low complexity" evidence="5">
    <location>
        <begin position="650"/>
        <end position="661"/>
    </location>
</feature>
<feature type="region of interest" description="Disordered" evidence="5">
    <location>
        <begin position="695"/>
        <end position="757"/>
    </location>
</feature>
<comment type="caution">
    <text evidence="7">The sequence shown here is derived from an EMBL/GenBank/DDBJ whole genome shotgun (WGS) entry which is preliminary data.</text>
</comment>
<proteinExistence type="predicted"/>
<keyword evidence="3" id="KW-0862">Zinc</keyword>